<dbReference type="Proteomes" id="UP000570361">
    <property type="component" value="Unassembled WGS sequence"/>
</dbReference>
<sequence>MRLTKTSGIVFTLLVLLMMTAGLSQANAEPPYAKWGRLAMKETSKRYHAQIIDYKHLGRKVEQKGVVSESFKLILNKNSNPFSVTVRIWFDQKTEQVIRIQFTEEGRAVSRTRAQTKMI</sequence>
<name>A0A7W5AVZ2_9BACL</name>
<evidence type="ECO:0008006" key="4">
    <source>
        <dbReference type="Google" id="ProtNLM"/>
    </source>
</evidence>
<evidence type="ECO:0000256" key="1">
    <source>
        <dbReference type="SAM" id="SignalP"/>
    </source>
</evidence>
<protein>
    <recommendedName>
        <fullName evidence="4">DUF3889 domain-containing protein</fullName>
    </recommendedName>
</protein>
<evidence type="ECO:0000313" key="3">
    <source>
        <dbReference type="Proteomes" id="UP000570361"/>
    </source>
</evidence>
<dbReference type="AlphaFoldDB" id="A0A7W5AVZ2"/>
<accession>A0A7W5AVZ2</accession>
<reference evidence="2 3" key="1">
    <citation type="submission" date="2020-08" db="EMBL/GenBank/DDBJ databases">
        <title>Genomic Encyclopedia of Type Strains, Phase III (KMG-III): the genomes of soil and plant-associated and newly described type strains.</title>
        <authorList>
            <person name="Whitman W."/>
        </authorList>
    </citation>
    <scope>NUCLEOTIDE SEQUENCE [LARGE SCALE GENOMIC DNA]</scope>
    <source>
        <strain evidence="2 3">CECT 5862</strain>
    </source>
</reference>
<organism evidence="2 3">
    <name type="scientific">Paenibacillus phyllosphaerae</name>
    <dbReference type="NCBI Taxonomy" id="274593"/>
    <lineage>
        <taxon>Bacteria</taxon>
        <taxon>Bacillati</taxon>
        <taxon>Bacillota</taxon>
        <taxon>Bacilli</taxon>
        <taxon>Bacillales</taxon>
        <taxon>Paenibacillaceae</taxon>
        <taxon>Paenibacillus</taxon>
    </lineage>
</organism>
<dbReference type="RefSeq" id="WP_183598547.1">
    <property type="nucleotide sequence ID" value="NZ_JACHXK010000002.1"/>
</dbReference>
<dbReference type="InterPro" id="IPR024987">
    <property type="entry name" value="DUF3889"/>
</dbReference>
<feature type="chain" id="PRO_5031245778" description="DUF3889 domain-containing protein" evidence="1">
    <location>
        <begin position="29"/>
        <end position="119"/>
    </location>
</feature>
<feature type="signal peptide" evidence="1">
    <location>
        <begin position="1"/>
        <end position="28"/>
    </location>
</feature>
<dbReference type="EMBL" id="JACHXK010000002">
    <property type="protein sequence ID" value="MBB3109479.1"/>
    <property type="molecule type" value="Genomic_DNA"/>
</dbReference>
<dbReference type="Pfam" id="PF13028">
    <property type="entry name" value="DUF3889"/>
    <property type="match status" value="1"/>
</dbReference>
<gene>
    <name evidence="2" type="ORF">FHS18_001531</name>
</gene>
<evidence type="ECO:0000313" key="2">
    <source>
        <dbReference type="EMBL" id="MBB3109479.1"/>
    </source>
</evidence>
<proteinExistence type="predicted"/>
<comment type="caution">
    <text evidence="2">The sequence shown here is derived from an EMBL/GenBank/DDBJ whole genome shotgun (WGS) entry which is preliminary data.</text>
</comment>
<keyword evidence="1" id="KW-0732">Signal</keyword>
<keyword evidence="3" id="KW-1185">Reference proteome</keyword>
<dbReference type="Gene3D" id="3.10.450.390">
    <property type="entry name" value="Protein of unknown function DUF3889"/>
    <property type="match status" value="1"/>
</dbReference>